<dbReference type="GO" id="GO:0003700">
    <property type="term" value="F:DNA-binding transcription factor activity"/>
    <property type="evidence" value="ECO:0007669"/>
    <property type="project" value="TreeGrafter"/>
</dbReference>
<dbReference type="eggNOG" id="COG1476">
    <property type="taxonomic scope" value="Bacteria"/>
</dbReference>
<dbReference type="SUPFAM" id="SSF47413">
    <property type="entry name" value="lambda repressor-like DNA-binding domains"/>
    <property type="match status" value="1"/>
</dbReference>
<reference evidence="4 5" key="1">
    <citation type="journal article" date="2013" name="Genome Announc.">
        <title>Genome Sequence of the Obligate Gammaproteobacterial Methanotroph Methylomicrobium album Strain BG8.</title>
        <authorList>
            <person name="Kits K.D."/>
            <person name="Kalyuzhnaya M.G."/>
            <person name="Klotz M.G."/>
            <person name="Jetten M.S."/>
            <person name="Op den Camp H.J."/>
            <person name="Vuilleumier S."/>
            <person name="Bringel F."/>
            <person name="Dispirito A.A."/>
            <person name="Murrell J.C."/>
            <person name="Bruce D."/>
            <person name="Cheng J.F."/>
            <person name="Copeland A."/>
            <person name="Goodwin L."/>
            <person name="Hauser L."/>
            <person name="Lajus A."/>
            <person name="Land M.L."/>
            <person name="Lapidus A."/>
            <person name="Lucas S."/>
            <person name="Medigue C."/>
            <person name="Pitluck S."/>
            <person name="Woyke T."/>
            <person name="Zeytun A."/>
            <person name="Stein L.Y."/>
        </authorList>
    </citation>
    <scope>NUCLEOTIDE SEQUENCE [LARGE SCALE GENOMIC DNA]</scope>
    <source>
        <strain evidence="4 5">BG8</strain>
    </source>
</reference>
<keyword evidence="2" id="KW-0175">Coiled coil</keyword>
<dbReference type="GO" id="GO:0005829">
    <property type="term" value="C:cytosol"/>
    <property type="evidence" value="ECO:0007669"/>
    <property type="project" value="TreeGrafter"/>
</dbReference>
<dbReference type="PROSITE" id="PS50943">
    <property type="entry name" value="HTH_CROC1"/>
    <property type="match status" value="1"/>
</dbReference>
<evidence type="ECO:0000256" key="2">
    <source>
        <dbReference type="SAM" id="Coils"/>
    </source>
</evidence>
<dbReference type="InterPro" id="IPR050807">
    <property type="entry name" value="TransReg_Diox_bact_type"/>
</dbReference>
<evidence type="ECO:0000313" key="5">
    <source>
        <dbReference type="Proteomes" id="UP000005090"/>
    </source>
</evidence>
<keyword evidence="1" id="KW-0238">DNA-binding</keyword>
<protein>
    <submittedName>
        <fullName evidence="4">Putative transcription factor, MBF1 like protein</fullName>
    </submittedName>
</protein>
<dbReference type="HOGENOM" id="CLU_066192_15_0_6"/>
<dbReference type="PANTHER" id="PTHR46797:SF1">
    <property type="entry name" value="METHYLPHOSPHONATE SYNTHASE"/>
    <property type="match status" value="1"/>
</dbReference>
<dbReference type="GO" id="GO:0003677">
    <property type="term" value="F:DNA binding"/>
    <property type="evidence" value="ECO:0007669"/>
    <property type="project" value="UniProtKB-KW"/>
</dbReference>
<feature type="domain" description="HTH cro/C1-type" evidence="3">
    <location>
        <begin position="7"/>
        <end position="61"/>
    </location>
</feature>
<feature type="coiled-coil region" evidence="2">
    <location>
        <begin position="103"/>
        <end position="130"/>
    </location>
</feature>
<dbReference type="Gene3D" id="1.10.260.40">
    <property type="entry name" value="lambda repressor-like DNA-binding domains"/>
    <property type="match status" value="1"/>
</dbReference>
<evidence type="ECO:0000313" key="4">
    <source>
        <dbReference type="EMBL" id="EIC28068.1"/>
    </source>
</evidence>
<gene>
    <name evidence="4" type="ORF">Metal_0202</name>
</gene>
<dbReference type="CDD" id="cd00093">
    <property type="entry name" value="HTH_XRE"/>
    <property type="match status" value="1"/>
</dbReference>
<organism evidence="4 5">
    <name type="scientific">Methylomicrobium album BG8</name>
    <dbReference type="NCBI Taxonomy" id="686340"/>
    <lineage>
        <taxon>Bacteria</taxon>
        <taxon>Pseudomonadati</taxon>
        <taxon>Pseudomonadota</taxon>
        <taxon>Gammaproteobacteria</taxon>
        <taxon>Methylococcales</taxon>
        <taxon>Methylococcaceae</taxon>
        <taxon>Methylomicrobium</taxon>
    </lineage>
</organism>
<dbReference type="AlphaFoldDB" id="H8GL69"/>
<dbReference type="RefSeq" id="WP_005368744.1">
    <property type="nucleotide sequence ID" value="NZ_CM001475.1"/>
</dbReference>
<proteinExistence type="predicted"/>
<keyword evidence="5" id="KW-1185">Reference proteome</keyword>
<sequence>MQIHEKLRVMRQWKGWTQEALAEKLGCAVNTYAKIERGETAIKLDKLEKIAHAIGVDTQELIDTNDKTVFNFAENCTHSNLAHTILLTEAQCVQELEKAHLIIDHQSKEIDWLKEEISRLKEIIDLLKRAKTAI</sequence>
<dbReference type="Proteomes" id="UP000005090">
    <property type="component" value="Chromosome"/>
</dbReference>
<name>H8GL69_METAL</name>
<dbReference type="Pfam" id="PF01381">
    <property type="entry name" value="HTH_3"/>
    <property type="match status" value="1"/>
</dbReference>
<dbReference type="SMART" id="SM00530">
    <property type="entry name" value="HTH_XRE"/>
    <property type="match status" value="1"/>
</dbReference>
<evidence type="ECO:0000256" key="1">
    <source>
        <dbReference type="ARBA" id="ARBA00023125"/>
    </source>
</evidence>
<dbReference type="EMBL" id="CM001475">
    <property type="protein sequence ID" value="EIC28068.1"/>
    <property type="molecule type" value="Genomic_DNA"/>
</dbReference>
<evidence type="ECO:0000259" key="3">
    <source>
        <dbReference type="PROSITE" id="PS50943"/>
    </source>
</evidence>
<dbReference type="InterPro" id="IPR010982">
    <property type="entry name" value="Lambda_DNA-bd_dom_sf"/>
</dbReference>
<accession>H8GL69</accession>
<dbReference type="STRING" id="686340.Metal_0202"/>
<dbReference type="InterPro" id="IPR001387">
    <property type="entry name" value="Cro/C1-type_HTH"/>
</dbReference>
<dbReference type="PANTHER" id="PTHR46797">
    <property type="entry name" value="HTH-TYPE TRANSCRIPTIONAL REGULATOR"/>
    <property type="match status" value="1"/>
</dbReference>